<evidence type="ECO:0000313" key="2">
    <source>
        <dbReference type="Proteomes" id="UP001430848"/>
    </source>
</evidence>
<organism evidence="1 2">
    <name type="scientific">Diaporthe eres</name>
    <name type="common">Phomopsis oblonga</name>
    <dbReference type="NCBI Taxonomy" id="83184"/>
    <lineage>
        <taxon>Eukaryota</taxon>
        <taxon>Fungi</taxon>
        <taxon>Dikarya</taxon>
        <taxon>Ascomycota</taxon>
        <taxon>Pezizomycotina</taxon>
        <taxon>Sordariomycetes</taxon>
        <taxon>Sordariomycetidae</taxon>
        <taxon>Diaporthales</taxon>
        <taxon>Diaporthaceae</taxon>
        <taxon>Diaporthe</taxon>
        <taxon>Diaporthe eres species complex</taxon>
    </lineage>
</organism>
<reference evidence="1 2" key="1">
    <citation type="submission" date="2024-02" db="EMBL/GenBank/DDBJ databases">
        <title>De novo assembly and annotation of 12 fungi associated with fruit tree decline syndrome in Ontario, Canada.</title>
        <authorList>
            <person name="Sulman M."/>
            <person name="Ellouze W."/>
            <person name="Ilyukhin E."/>
        </authorList>
    </citation>
    <scope>NUCLEOTIDE SEQUENCE [LARGE SCALE GENOMIC DNA]</scope>
    <source>
        <strain evidence="1 2">M169</strain>
    </source>
</reference>
<dbReference type="EMBL" id="JAKNSF020000139">
    <property type="protein sequence ID" value="KAK7712143.1"/>
    <property type="molecule type" value="Genomic_DNA"/>
</dbReference>
<dbReference type="Proteomes" id="UP001430848">
    <property type="component" value="Unassembled WGS sequence"/>
</dbReference>
<proteinExistence type="predicted"/>
<keyword evidence="2" id="KW-1185">Reference proteome</keyword>
<comment type="caution">
    <text evidence="1">The sequence shown here is derived from an EMBL/GenBank/DDBJ whole genome shotgun (WGS) entry which is preliminary data.</text>
</comment>
<evidence type="ECO:0000313" key="1">
    <source>
        <dbReference type="EMBL" id="KAK7712143.1"/>
    </source>
</evidence>
<sequence length="176" mass="20584">MPLLLRPRPGLLRTNKQIRNEALPIYYGVNQFFVRIHAPDDLIGMPSAVRLFVNDVPTNIKAHIRHIIIHIYDRFNHRTSHYDHFMEFTDGSHRPILALYRVGEPSVDWTSYISVRKVFYTTLVDMPFELLPFLEAGHHVYSERYQPARSLFEASCLLAQTFVAATKSVCIESWRR</sequence>
<protein>
    <submittedName>
        <fullName evidence="1">Uncharacterized protein</fullName>
    </submittedName>
</protein>
<gene>
    <name evidence="1" type="ORF">SLS63_012512</name>
</gene>
<accession>A0ABR1NR35</accession>
<name>A0ABR1NR35_DIAER</name>